<evidence type="ECO:0000256" key="5">
    <source>
        <dbReference type="ARBA" id="ARBA00023136"/>
    </source>
</evidence>
<evidence type="ECO:0000256" key="6">
    <source>
        <dbReference type="SAM" id="MobiDB-lite"/>
    </source>
</evidence>
<keyword evidence="2" id="KW-0812">Transmembrane</keyword>
<dbReference type="Proteomes" id="UP000761534">
    <property type="component" value="Unassembled WGS sequence"/>
</dbReference>
<dbReference type="GO" id="GO:0031966">
    <property type="term" value="C:mitochondrial membrane"/>
    <property type="evidence" value="ECO:0007669"/>
    <property type="project" value="UniProtKB-SubCell"/>
</dbReference>
<keyword evidence="3" id="KW-0677">Repeat</keyword>
<evidence type="ECO:0000256" key="2">
    <source>
        <dbReference type="ARBA" id="ARBA00022692"/>
    </source>
</evidence>
<proteinExistence type="predicted"/>
<keyword evidence="4" id="KW-1133">Transmembrane helix</keyword>
<evidence type="ECO:0000256" key="1">
    <source>
        <dbReference type="ARBA" id="ARBA00004325"/>
    </source>
</evidence>
<evidence type="ECO:0008006" key="9">
    <source>
        <dbReference type="Google" id="ProtNLM"/>
    </source>
</evidence>
<evidence type="ECO:0000313" key="7">
    <source>
        <dbReference type="EMBL" id="KAA8915612.1"/>
    </source>
</evidence>
<evidence type="ECO:0000313" key="8">
    <source>
        <dbReference type="Proteomes" id="UP000761534"/>
    </source>
</evidence>
<protein>
    <recommendedName>
        <fullName evidence="9">Mitochondrial carrier protein</fullName>
    </recommendedName>
</protein>
<comment type="subcellular location">
    <subcellularLocation>
        <location evidence="1">Mitochondrion membrane</location>
    </subcellularLocation>
</comment>
<name>A0A642V8M0_9ASCO</name>
<evidence type="ECO:0000256" key="4">
    <source>
        <dbReference type="ARBA" id="ARBA00022989"/>
    </source>
</evidence>
<dbReference type="OrthoDB" id="77989at2759"/>
<evidence type="ECO:0000256" key="3">
    <source>
        <dbReference type="ARBA" id="ARBA00022737"/>
    </source>
</evidence>
<dbReference type="InterPro" id="IPR023395">
    <property type="entry name" value="MCP_dom_sf"/>
</dbReference>
<dbReference type="SUPFAM" id="SSF103506">
    <property type="entry name" value="Mitochondrial carrier"/>
    <property type="match status" value="1"/>
</dbReference>
<dbReference type="AlphaFoldDB" id="A0A642V8M0"/>
<dbReference type="Gene3D" id="1.50.40.10">
    <property type="entry name" value="Mitochondrial carrier domain"/>
    <property type="match status" value="1"/>
</dbReference>
<keyword evidence="5" id="KW-0472">Membrane</keyword>
<reference evidence="7" key="1">
    <citation type="journal article" date="2019" name="G3 (Bethesda)">
        <title>Genome Assemblies of Two Rare Opportunistic Yeast Pathogens: Diutina rugosa (syn. Candida rugosa) and Trichomonascus ciferrii (syn. Candida ciferrii).</title>
        <authorList>
            <person name="Mixao V."/>
            <person name="Saus E."/>
            <person name="Hansen A.P."/>
            <person name="Lass-Florl C."/>
            <person name="Gabaldon T."/>
        </authorList>
    </citation>
    <scope>NUCLEOTIDE SEQUENCE</scope>
    <source>
        <strain evidence="7">CBS 4856</strain>
    </source>
</reference>
<sequence>MANNLRPYYNPNTFNSPVKGNESIRFVTGTSSGDSSYGGSGIPAARGGFDYLDVDLGGTGDSISGVGISLARLYSKVFVSQPWEVSRLLLQVGQWEERGEERPQRTPSVAVEEEEDDEDEEVNYFTAVTGDYNLSREWSGTKNDEEVVVEKKEKESLVVRDERYPEMIRTISLNFGDIFSALNEKDGFRGLWRGLNTSFIIDALSSTIEAWLSGFFSSISGVPDPHFVEVLHSPNPIVSLGTALCATVLTSVIISPIDMIRTRLAVTTFNSKYPRSIRTSLWHLDGYISSTSVLIPTVLHSGIPSLIRRATPYFLYTRLGVDKFNSPSLYSLLTLFSSLFELGVKLPLETIMRRAHLDSLQLDPQCLIIKPAEYHGVLTTLWNVILGYDSPQTLFRGWRVSVVGTIGEWGVNAIQSSEREKERF</sequence>
<feature type="region of interest" description="Disordered" evidence="6">
    <location>
        <begin position="96"/>
        <end position="119"/>
    </location>
</feature>
<keyword evidence="8" id="KW-1185">Reference proteome</keyword>
<dbReference type="PANTHER" id="PTHR24089">
    <property type="entry name" value="SOLUTE CARRIER FAMILY 25"/>
    <property type="match status" value="1"/>
</dbReference>
<dbReference type="EMBL" id="SWFS01000155">
    <property type="protein sequence ID" value="KAA8915612.1"/>
    <property type="molecule type" value="Genomic_DNA"/>
</dbReference>
<dbReference type="VEuPathDB" id="FungiDB:TRICI_002257"/>
<gene>
    <name evidence="7" type="ORF">TRICI_002257</name>
</gene>
<accession>A0A642V8M0</accession>
<organism evidence="7 8">
    <name type="scientific">Trichomonascus ciferrii</name>
    <dbReference type="NCBI Taxonomy" id="44093"/>
    <lineage>
        <taxon>Eukaryota</taxon>
        <taxon>Fungi</taxon>
        <taxon>Dikarya</taxon>
        <taxon>Ascomycota</taxon>
        <taxon>Saccharomycotina</taxon>
        <taxon>Dipodascomycetes</taxon>
        <taxon>Dipodascales</taxon>
        <taxon>Trichomonascaceae</taxon>
        <taxon>Trichomonascus</taxon>
        <taxon>Trichomonascus ciferrii complex</taxon>
    </lineage>
</organism>
<comment type="caution">
    <text evidence="7">The sequence shown here is derived from an EMBL/GenBank/DDBJ whole genome shotgun (WGS) entry which is preliminary data.</text>
</comment>